<reference evidence="2" key="1">
    <citation type="journal article" date="2019" name="Int. J. Syst. Evol. Microbiol.">
        <title>The Global Catalogue of Microorganisms (GCM) 10K type strain sequencing project: providing services to taxonomists for standard genome sequencing and annotation.</title>
        <authorList>
            <consortium name="The Broad Institute Genomics Platform"/>
            <consortium name="The Broad Institute Genome Sequencing Center for Infectious Disease"/>
            <person name="Wu L."/>
            <person name="Ma J."/>
        </authorList>
    </citation>
    <scope>NUCLEOTIDE SEQUENCE [LARGE SCALE GENOMIC DNA]</scope>
    <source>
        <strain evidence="2">CGMCC 1.12471</strain>
    </source>
</reference>
<organism evidence="1 2">
    <name type="scientific">Amnibacterium endophyticum</name>
    <dbReference type="NCBI Taxonomy" id="2109337"/>
    <lineage>
        <taxon>Bacteria</taxon>
        <taxon>Bacillati</taxon>
        <taxon>Actinomycetota</taxon>
        <taxon>Actinomycetes</taxon>
        <taxon>Micrococcales</taxon>
        <taxon>Microbacteriaceae</taxon>
        <taxon>Amnibacterium</taxon>
    </lineage>
</organism>
<dbReference type="SUPFAM" id="SSF52540">
    <property type="entry name" value="P-loop containing nucleoside triphosphate hydrolases"/>
    <property type="match status" value="1"/>
</dbReference>
<dbReference type="Pfam" id="PF13671">
    <property type="entry name" value="AAA_33"/>
    <property type="match status" value="1"/>
</dbReference>
<keyword evidence="2" id="KW-1185">Reference proteome</keyword>
<dbReference type="EMBL" id="JBHUEA010000003">
    <property type="protein sequence ID" value="MFD1720425.1"/>
    <property type="molecule type" value="Genomic_DNA"/>
</dbReference>
<comment type="caution">
    <text evidence="1">The sequence shown here is derived from an EMBL/GenBank/DDBJ whole genome shotgun (WGS) entry which is preliminary data.</text>
</comment>
<gene>
    <name evidence="1" type="ORF">ACFSBI_02590</name>
</gene>
<evidence type="ECO:0000313" key="1">
    <source>
        <dbReference type="EMBL" id="MFD1720425.1"/>
    </source>
</evidence>
<dbReference type="InterPro" id="IPR027417">
    <property type="entry name" value="P-loop_NTPase"/>
</dbReference>
<proteinExistence type="predicted"/>
<dbReference type="PANTHER" id="PTHR37807:SF3">
    <property type="entry name" value="OS07G0160300 PROTEIN"/>
    <property type="match status" value="1"/>
</dbReference>
<protein>
    <submittedName>
        <fullName evidence="1">AAA family ATPase</fullName>
    </submittedName>
</protein>
<sequence length="170" mass="18456">MSSAAPPPRLVVVCGTGGSGKTVLADALSRRLGIACLHKDAIKAALHDAGVVTPRSYEIFLTLVEQQIANGVDLIAEATFHGSDAPELLRRWQRAYDLDVVRVLCRASAATRRTRILIRPRHPAHAEADRQQLERPEPIAAYSAFPGRHVLVDTEQPLSASLEEVLAGLR</sequence>
<dbReference type="RefSeq" id="WP_377931738.1">
    <property type="nucleotide sequence ID" value="NZ_JBHUEA010000003.1"/>
</dbReference>
<dbReference type="Gene3D" id="3.40.50.300">
    <property type="entry name" value="P-loop containing nucleotide triphosphate hydrolases"/>
    <property type="match status" value="1"/>
</dbReference>
<accession>A0ABW4LAY9</accession>
<dbReference type="PANTHER" id="PTHR37807">
    <property type="entry name" value="OS07G0160300 PROTEIN"/>
    <property type="match status" value="1"/>
</dbReference>
<name>A0ABW4LAY9_9MICO</name>
<dbReference type="Proteomes" id="UP001597347">
    <property type="component" value="Unassembled WGS sequence"/>
</dbReference>
<evidence type="ECO:0000313" key="2">
    <source>
        <dbReference type="Proteomes" id="UP001597347"/>
    </source>
</evidence>